<evidence type="ECO:0000256" key="14">
    <source>
        <dbReference type="SAM" id="SignalP"/>
    </source>
</evidence>
<name>A0A409WPM3_PSICY</name>
<keyword evidence="8 13" id="KW-1015">Disulfide bond</keyword>
<comment type="catalytic activity">
    <reaction evidence="1 13">
        <text>Hydrolysis of terminal, non-reducing alpha-D-galactose residues in alpha-D-galactosides, including galactose oligosaccharides, galactomannans and galactolipids.</text>
        <dbReference type="EC" id="3.2.1.22"/>
    </reaction>
</comment>
<accession>A0A409WPM3</accession>
<evidence type="ECO:0000256" key="5">
    <source>
        <dbReference type="ARBA" id="ARBA00022525"/>
    </source>
</evidence>
<dbReference type="Pfam" id="PF16499">
    <property type="entry name" value="Melibiase_2"/>
    <property type="match status" value="1"/>
</dbReference>
<keyword evidence="17" id="KW-1185">Reference proteome</keyword>
<dbReference type="SUPFAM" id="SSF51011">
    <property type="entry name" value="Glycosyl hydrolase domain"/>
    <property type="match status" value="1"/>
</dbReference>
<dbReference type="AlphaFoldDB" id="A0A409WPM3"/>
<dbReference type="InterPro" id="IPR041233">
    <property type="entry name" value="Melibiase_C"/>
</dbReference>
<evidence type="ECO:0000256" key="4">
    <source>
        <dbReference type="ARBA" id="ARBA00012755"/>
    </source>
</evidence>
<comment type="caution">
    <text evidence="16">The sequence shown here is derived from an EMBL/GenBank/DDBJ whole genome shotgun (WGS) entry which is preliminary data.</text>
</comment>
<keyword evidence="9" id="KW-0325">Glycoprotein</keyword>
<dbReference type="EMBL" id="NHYD01003329">
    <property type="protein sequence ID" value="PPQ80447.1"/>
    <property type="molecule type" value="Genomic_DNA"/>
</dbReference>
<dbReference type="InterPro" id="IPR017853">
    <property type="entry name" value="GH"/>
</dbReference>
<dbReference type="Gene3D" id="2.60.120.260">
    <property type="entry name" value="Galactose-binding domain-like"/>
    <property type="match status" value="1"/>
</dbReference>
<organism evidence="16 17">
    <name type="scientific">Psilocybe cyanescens</name>
    <dbReference type="NCBI Taxonomy" id="93625"/>
    <lineage>
        <taxon>Eukaryota</taxon>
        <taxon>Fungi</taxon>
        <taxon>Dikarya</taxon>
        <taxon>Basidiomycota</taxon>
        <taxon>Agaricomycotina</taxon>
        <taxon>Agaricomycetes</taxon>
        <taxon>Agaricomycetidae</taxon>
        <taxon>Agaricales</taxon>
        <taxon>Agaricineae</taxon>
        <taxon>Strophariaceae</taxon>
        <taxon>Psilocybe</taxon>
    </lineage>
</organism>
<evidence type="ECO:0000256" key="10">
    <source>
        <dbReference type="ARBA" id="ARBA00023277"/>
    </source>
</evidence>
<dbReference type="PRINTS" id="PR00740">
    <property type="entry name" value="GLHYDRLASE27"/>
</dbReference>
<dbReference type="InParanoid" id="A0A409WPM3"/>
<dbReference type="Gene3D" id="3.20.20.70">
    <property type="entry name" value="Aldolase class I"/>
    <property type="match status" value="1"/>
</dbReference>
<keyword evidence="11 13" id="KW-0326">Glycosidase</keyword>
<proteinExistence type="inferred from homology"/>
<dbReference type="Pfam" id="PF17801">
    <property type="entry name" value="Melibiase_C"/>
    <property type="match status" value="1"/>
</dbReference>
<evidence type="ECO:0000259" key="15">
    <source>
        <dbReference type="Pfam" id="PF17801"/>
    </source>
</evidence>
<dbReference type="GO" id="GO:0004557">
    <property type="term" value="F:alpha-galactosidase activity"/>
    <property type="evidence" value="ECO:0007669"/>
    <property type="project" value="UniProtKB-EC"/>
</dbReference>
<protein>
    <recommendedName>
        <fullName evidence="4 13">Alpha-galactosidase</fullName>
        <ecNumber evidence="4 13">3.2.1.22</ecNumber>
    </recommendedName>
    <alternativeName>
        <fullName evidence="13">Melibiase</fullName>
    </alternativeName>
</protein>
<keyword evidence="5" id="KW-0964">Secreted</keyword>
<keyword evidence="6 14" id="KW-0732">Signal</keyword>
<dbReference type="PANTHER" id="PTHR11452">
    <property type="entry name" value="ALPHA-GALACTOSIDASE/ALPHA-N-ACETYLGALACTOSAMINIDASE"/>
    <property type="match status" value="1"/>
</dbReference>
<evidence type="ECO:0000313" key="17">
    <source>
        <dbReference type="Proteomes" id="UP000283269"/>
    </source>
</evidence>
<dbReference type="GO" id="GO:0005576">
    <property type="term" value="C:extracellular region"/>
    <property type="evidence" value="ECO:0007669"/>
    <property type="project" value="UniProtKB-SubCell"/>
</dbReference>
<evidence type="ECO:0000256" key="6">
    <source>
        <dbReference type="ARBA" id="ARBA00022729"/>
    </source>
</evidence>
<dbReference type="InterPro" id="IPR013780">
    <property type="entry name" value="Glyco_hydro_b"/>
</dbReference>
<dbReference type="PANTHER" id="PTHR11452:SF75">
    <property type="entry name" value="ALPHA-GALACTOSIDASE MEL1"/>
    <property type="match status" value="1"/>
</dbReference>
<evidence type="ECO:0000256" key="2">
    <source>
        <dbReference type="ARBA" id="ARBA00004613"/>
    </source>
</evidence>
<reference evidence="16 17" key="1">
    <citation type="journal article" date="2018" name="Evol. Lett.">
        <title>Horizontal gene cluster transfer increased hallucinogenic mushroom diversity.</title>
        <authorList>
            <person name="Reynolds H.T."/>
            <person name="Vijayakumar V."/>
            <person name="Gluck-Thaler E."/>
            <person name="Korotkin H.B."/>
            <person name="Matheny P.B."/>
            <person name="Slot J.C."/>
        </authorList>
    </citation>
    <scope>NUCLEOTIDE SEQUENCE [LARGE SCALE GENOMIC DNA]</scope>
    <source>
        <strain evidence="16 17">2631</strain>
    </source>
</reference>
<evidence type="ECO:0000256" key="9">
    <source>
        <dbReference type="ARBA" id="ARBA00023180"/>
    </source>
</evidence>
<dbReference type="STRING" id="93625.A0A409WPM3"/>
<sequence>MISRYSVYVSFCLSLTVLALDNGVALTPPMGWNPYNAFLCTTTELQYRAAAQSLISLGLTTLGYKYVNLDCGWQGKTRNSTGGFTWDTTQIPSGIPALSSFIHNLGLKFGVYSDGGVFACDFVGGAAHYLGSLGHEASDASTFASWGADYLKYDNCYAVNATDFVDDTPPISIETHYVTMRDALAATKRPIVYSICEWGVQDPARWPAGGVGNSWRISNDIGPPPSWDNLFRIINQLVPVTQFAHRGAWNDLDMLEVGNPGLTAAEQQTHFAFWAAAKSPLIISTDLTNVSTQTLDILKNTRLIGVNQDALGASIKFMRRYTNDHDVWAGPLADGSTVAIIVNWQNASRSLTFNLADVELSSATATDLITGSTLGKLTGSFTSTVAAHGSMVLKLSNGVSAHAPKFTFYDAATATNTLAGGANTRAVNSSVTVVGFVGQGGTLTFNNVDGGPAGGVKLLSFDYINGDFVFGNTACSNCRNAFVSVNGGTPVQAQMPISAQSWDILLEGYLLSMPGFKPGKVNTVQISNPTAFAPDFYRLGVA</sequence>
<dbReference type="CDD" id="cd04081">
    <property type="entry name" value="CBM35_galactosidase-like"/>
    <property type="match status" value="1"/>
</dbReference>
<dbReference type="CDD" id="cd14792">
    <property type="entry name" value="GH27"/>
    <property type="match status" value="1"/>
</dbReference>
<keyword evidence="10" id="KW-0119">Carbohydrate metabolism</keyword>
<dbReference type="FunFam" id="3.20.20.70:FF:000197">
    <property type="entry name" value="Alpha-galactosidase"/>
    <property type="match status" value="1"/>
</dbReference>
<evidence type="ECO:0000313" key="16">
    <source>
        <dbReference type="EMBL" id="PPQ80447.1"/>
    </source>
</evidence>
<dbReference type="OrthoDB" id="5795902at2759"/>
<dbReference type="InterPro" id="IPR013785">
    <property type="entry name" value="Aldolase_TIM"/>
</dbReference>
<feature type="domain" description="Alpha galactosidase C-terminal" evidence="15">
    <location>
        <begin position="323"/>
        <end position="395"/>
    </location>
</feature>
<feature type="signal peptide" evidence="14">
    <location>
        <begin position="1"/>
        <end position="19"/>
    </location>
</feature>
<dbReference type="Gene3D" id="2.60.40.1180">
    <property type="entry name" value="Golgi alpha-mannosidase II"/>
    <property type="match status" value="1"/>
</dbReference>
<dbReference type="SUPFAM" id="SSF51445">
    <property type="entry name" value="(Trans)glycosidases"/>
    <property type="match status" value="1"/>
</dbReference>
<gene>
    <name evidence="16" type="ORF">CVT25_001774</name>
</gene>
<evidence type="ECO:0000256" key="11">
    <source>
        <dbReference type="ARBA" id="ARBA00023295"/>
    </source>
</evidence>
<feature type="chain" id="PRO_5019034233" description="Alpha-galactosidase" evidence="14">
    <location>
        <begin position="20"/>
        <end position="542"/>
    </location>
</feature>
<dbReference type="GO" id="GO:0000272">
    <property type="term" value="P:polysaccharide catabolic process"/>
    <property type="evidence" value="ECO:0007669"/>
    <property type="project" value="UniProtKB-KW"/>
</dbReference>
<evidence type="ECO:0000256" key="7">
    <source>
        <dbReference type="ARBA" id="ARBA00022801"/>
    </source>
</evidence>
<evidence type="ECO:0000256" key="8">
    <source>
        <dbReference type="ARBA" id="ARBA00023157"/>
    </source>
</evidence>
<evidence type="ECO:0000256" key="1">
    <source>
        <dbReference type="ARBA" id="ARBA00001255"/>
    </source>
</evidence>
<dbReference type="Proteomes" id="UP000283269">
    <property type="component" value="Unassembled WGS sequence"/>
</dbReference>
<evidence type="ECO:0000256" key="12">
    <source>
        <dbReference type="ARBA" id="ARBA00023326"/>
    </source>
</evidence>
<dbReference type="EC" id="3.2.1.22" evidence="4 13"/>
<dbReference type="InterPro" id="IPR002241">
    <property type="entry name" value="Glyco_hydro_27"/>
</dbReference>
<keyword evidence="12" id="KW-0624">Polysaccharide degradation</keyword>
<comment type="subcellular location">
    <subcellularLocation>
        <location evidence="2">Secreted</location>
    </subcellularLocation>
</comment>
<dbReference type="FunFam" id="2.60.40.1180:FF:000008">
    <property type="entry name" value="Alpha-galactosidase"/>
    <property type="match status" value="1"/>
</dbReference>
<keyword evidence="7 13" id="KW-0378">Hydrolase</keyword>
<comment type="similarity">
    <text evidence="3 13">Belongs to the glycosyl hydrolase 27 family.</text>
</comment>
<evidence type="ECO:0000256" key="13">
    <source>
        <dbReference type="RuleBase" id="RU361168"/>
    </source>
</evidence>
<evidence type="ECO:0000256" key="3">
    <source>
        <dbReference type="ARBA" id="ARBA00009743"/>
    </source>
</evidence>